<name>A0A8E6B996_9BACT</name>
<proteinExistence type="predicted"/>
<dbReference type="RefSeq" id="WP_213497625.1">
    <property type="nucleotide sequence ID" value="NZ_CP074694.1"/>
</dbReference>
<accession>A0A8E6B996</accession>
<dbReference type="Proteomes" id="UP000676194">
    <property type="component" value="Chromosome"/>
</dbReference>
<sequence length="124" mass="14337">MKIETNDSHLSIDISYTPNDFLDELLTALLLVTQRVESVAIAYTEPTVFRFKFTRNEETDLISLDIYSDASRLRRPGEVLAVFSTKGNVKSIVTPFWKAMRKLESLTSPEEYRARMRLDFPTEK</sequence>
<dbReference type="AlphaFoldDB" id="A0A8E6B996"/>
<keyword evidence="2" id="KW-1185">Reference proteome</keyword>
<organism evidence="1 2">
    <name type="scientific">Telmatocola sphagniphila</name>
    <dbReference type="NCBI Taxonomy" id="1123043"/>
    <lineage>
        <taxon>Bacteria</taxon>
        <taxon>Pseudomonadati</taxon>
        <taxon>Planctomycetota</taxon>
        <taxon>Planctomycetia</taxon>
        <taxon>Gemmatales</taxon>
        <taxon>Gemmataceae</taxon>
    </lineage>
</organism>
<gene>
    <name evidence="1" type="ORF">KIH39_02100</name>
</gene>
<reference evidence="1" key="1">
    <citation type="submission" date="2021-05" db="EMBL/GenBank/DDBJ databases">
        <title>Complete genome sequence of the cellulolytic planctomycete Telmatocola sphagniphila SP2T and characterization of the first cellulase from planctomycetes.</title>
        <authorList>
            <person name="Rakitin A.L."/>
            <person name="Beletsky A.V."/>
            <person name="Naumoff D.G."/>
            <person name="Kulichevskaya I.S."/>
            <person name="Mardanov A.V."/>
            <person name="Ravin N.V."/>
            <person name="Dedysh S.N."/>
        </authorList>
    </citation>
    <scope>NUCLEOTIDE SEQUENCE</scope>
    <source>
        <strain evidence="1">SP2T</strain>
    </source>
</reference>
<dbReference type="KEGG" id="tsph:KIH39_02100"/>
<dbReference type="EMBL" id="CP074694">
    <property type="protein sequence ID" value="QVL32735.1"/>
    <property type="molecule type" value="Genomic_DNA"/>
</dbReference>
<protein>
    <submittedName>
        <fullName evidence="1">Uncharacterized protein</fullName>
    </submittedName>
</protein>
<evidence type="ECO:0000313" key="1">
    <source>
        <dbReference type="EMBL" id="QVL32735.1"/>
    </source>
</evidence>
<evidence type="ECO:0000313" key="2">
    <source>
        <dbReference type="Proteomes" id="UP000676194"/>
    </source>
</evidence>